<feature type="region of interest" description="Disordered" evidence="2">
    <location>
        <begin position="1"/>
        <end position="40"/>
    </location>
</feature>
<evidence type="ECO:0000256" key="1">
    <source>
        <dbReference type="SAM" id="Coils"/>
    </source>
</evidence>
<dbReference type="RefSeq" id="WP_323733109.1">
    <property type="nucleotide sequence ID" value="NZ_CP110820.1"/>
</dbReference>
<gene>
    <name evidence="3" type="ORF">Bandiella_00343</name>
</gene>
<dbReference type="EMBL" id="CP110820">
    <property type="protein sequence ID" value="WPX96234.1"/>
    <property type="molecule type" value="Genomic_DNA"/>
</dbReference>
<accession>A0ABZ0UJF8</accession>
<evidence type="ECO:0000313" key="3">
    <source>
        <dbReference type="EMBL" id="WPX96234.1"/>
    </source>
</evidence>
<evidence type="ECO:0000313" key="4">
    <source>
        <dbReference type="Proteomes" id="UP001327219"/>
    </source>
</evidence>
<protein>
    <submittedName>
        <fullName evidence="3">Uncharacterized protein</fullName>
    </submittedName>
</protein>
<sequence>MKRDNHNPNDPQDESNDTDEEISNNDSDAKKQKSKKNETSNSNAITYIQHFFKTTFTPSKEEYKNSDIYRDYCKSFGFNREQKKLYKNYADTLIKQLYELDKEKKKMQETLLDVEKYSEVIGNDIALNRRVYLQAEIARLQKDIKLMSSILILLKSVIKDDNIEGALEELISDDWKLQNNLARCEELQKSSSKKNAEYQDVVLKLQKQIKESSFDANLGENIKTILGYLEDDMEYIRSMEEILEILNTQLTEKEAKARKIKSTIKKTEC</sequence>
<keyword evidence="1" id="KW-0175">Coiled coil</keyword>
<keyword evidence="4" id="KW-1185">Reference proteome</keyword>
<evidence type="ECO:0000256" key="2">
    <source>
        <dbReference type="SAM" id="MobiDB-lite"/>
    </source>
</evidence>
<feature type="coiled-coil region" evidence="1">
    <location>
        <begin position="236"/>
        <end position="263"/>
    </location>
</feature>
<reference evidence="3 4" key="1">
    <citation type="submission" date="2022-11" db="EMBL/GenBank/DDBJ databases">
        <title>Host association and intracellularity evolved multiple times independently in the Rickettsiales.</title>
        <authorList>
            <person name="Castelli M."/>
            <person name="Nardi T."/>
            <person name="Gammuto L."/>
            <person name="Bellinzona G."/>
            <person name="Sabaneyeva E."/>
            <person name="Potekhin A."/>
            <person name="Serra V."/>
            <person name="Petroni G."/>
            <person name="Sassera D."/>
        </authorList>
    </citation>
    <scope>NUCLEOTIDE SEQUENCE [LARGE SCALE GENOMIC DNA]</scope>
    <source>
        <strain evidence="3 4">NDG2</strain>
    </source>
</reference>
<dbReference type="Proteomes" id="UP001327219">
    <property type="component" value="Chromosome"/>
</dbReference>
<feature type="compositionally biased region" description="Basic and acidic residues" evidence="2">
    <location>
        <begin position="27"/>
        <end position="38"/>
    </location>
</feature>
<feature type="compositionally biased region" description="Acidic residues" evidence="2">
    <location>
        <begin position="11"/>
        <end position="23"/>
    </location>
</feature>
<proteinExistence type="predicted"/>
<organism evidence="3 4">
    <name type="scientific">Candidatus Bandiella euplotis</name>
    <dbReference type="NCBI Taxonomy" id="1664265"/>
    <lineage>
        <taxon>Bacteria</taxon>
        <taxon>Pseudomonadati</taxon>
        <taxon>Pseudomonadota</taxon>
        <taxon>Alphaproteobacteria</taxon>
        <taxon>Rickettsiales</taxon>
        <taxon>Candidatus Midichloriaceae</taxon>
        <taxon>Candidatus Bandiella</taxon>
    </lineage>
</organism>
<name>A0ABZ0UJF8_9RICK</name>